<reference evidence="1 2" key="1">
    <citation type="submission" date="2019-12" db="EMBL/GenBank/DDBJ databases">
        <authorList>
            <person name="Alioto T."/>
            <person name="Alioto T."/>
            <person name="Gomez Garrido J."/>
        </authorList>
    </citation>
    <scope>NUCLEOTIDE SEQUENCE [LARGE SCALE GENOMIC DNA]</scope>
</reference>
<dbReference type="EMBL" id="CACTIH010001819">
    <property type="protein sequence ID" value="CAA2964099.1"/>
    <property type="molecule type" value="Genomic_DNA"/>
</dbReference>
<keyword evidence="2" id="KW-1185">Reference proteome</keyword>
<name>A0A8S0Q9N2_OLEEU</name>
<dbReference type="Gramene" id="OE9A008309T1">
    <property type="protein sequence ID" value="OE9A008309C1"/>
    <property type="gene ID" value="OE9A008309"/>
</dbReference>
<evidence type="ECO:0000313" key="1">
    <source>
        <dbReference type="EMBL" id="CAA2964099.1"/>
    </source>
</evidence>
<gene>
    <name evidence="1" type="ORF">OLEA9_A008309</name>
</gene>
<proteinExistence type="predicted"/>
<accession>A0A8S0Q9N2</accession>
<dbReference type="AlphaFoldDB" id="A0A8S0Q9N2"/>
<evidence type="ECO:0000313" key="2">
    <source>
        <dbReference type="Proteomes" id="UP000594638"/>
    </source>
</evidence>
<comment type="caution">
    <text evidence="1">The sequence shown here is derived from an EMBL/GenBank/DDBJ whole genome shotgun (WGS) entry which is preliminary data.</text>
</comment>
<feature type="non-terminal residue" evidence="1">
    <location>
        <position position="53"/>
    </location>
</feature>
<dbReference type="Proteomes" id="UP000594638">
    <property type="component" value="Unassembled WGS sequence"/>
</dbReference>
<protein>
    <submittedName>
        <fullName evidence="1">Uncharacterized protein</fullName>
    </submittedName>
</protein>
<sequence length="53" mass="6039">MAIDCRLSIIKNRLGATREEDILVRTTGALWSNNLRRGLPPTNEKLPLYSGKW</sequence>
<organism evidence="1 2">
    <name type="scientific">Olea europaea subsp. europaea</name>
    <dbReference type="NCBI Taxonomy" id="158383"/>
    <lineage>
        <taxon>Eukaryota</taxon>
        <taxon>Viridiplantae</taxon>
        <taxon>Streptophyta</taxon>
        <taxon>Embryophyta</taxon>
        <taxon>Tracheophyta</taxon>
        <taxon>Spermatophyta</taxon>
        <taxon>Magnoliopsida</taxon>
        <taxon>eudicotyledons</taxon>
        <taxon>Gunneridae</taxon>
        <taxon>Pentapetalae</taxon>
        <taxon>asterids</taxon>
        <taxon>lamiids</taxon>
        <taxon>Lamiales</taxon>
        <taxon>Oleaceae</taxon>
        <taxon>Oleeae</taxon>
        <taxon>Olea</taxon>
    </lineage>
</organism>